<comment type="similarity">
    <text evidence="1">Belongs to the glycosyl hydrolase 2 family.</text>
</comment>
<keyword evidence="3" id="KW-0326">Glycosidase</keyword>
<dbReference type="InterPro" id="IPR006104">
    <property type="entry name" value="Glyco_hydro_2_N"/>
</dbReference>
<evidence type="ECO:0000256" key="1">
    <source>
        <dbReference type="ARBA" id="ARBA00007401"/>
    </source>
</evidence>
<evidence type="ECO:0000256" key="2">
    <source>
        <dbReference type="ARBA" id="ARBA00022801"/>
    </source>
</evidence>
<dbReference type="PANTHER" id="PTHR42732:SF3">
    <property type="entry name" value="HYDROLASE"/>
    <property type="match status" value="1"/>
</dbReference>
<dbReference type="InterPro" id="IPR013783">
    <property type="entry name" value="Ig-like_fold"/>
</dbReference>
<gene>
    <name evidence="7" type="ORF">SAMN05421834_10819</name>
</gene>
<dbReference type="InterPro" id="IPR006103">
    <property type="entry name" value="Glyco_hydro_2_cat"/>
</dbReference>
<organism evidence="7 8">
    <name type="scientific">Halanaerobium kushneri</name>
    <dbReference type="NCBI Taxonomy" id="56779"/>
    <lineage>
        <taxon>Bacteria</taxon>
        <taxon>Bacillati</taxon>
        <taxon>Bacillota</taxon>
        <taxon>Clostridia</taxon>
        <taxon>Halanaerobiales</taxon>
        <taxon>Halanaerobiaceae</taxon>
        <taxon>Halanaerobium</taxon>
    </lineage>
</organism>
<evidence type="ECO:0000259" key="4">
    <source>
        <dbReference type="Pfam" id="PF00703"/>
    </source>
</evidence>
<dbReference type="Pfam" id="PF02836">
    <property type="entry name" value="Glyco_hydro_2_C"/>
    <property type="match status" value="1"/>
</dbReference>
<dbReference type="AlphaFoldDB" id="A0A1N6VHZ1"/>
<reference evidence="8" key="1">
    <citation type="submission" date="2017-01" db="EMBL/GenBank/DDBJ databases">
        <authorList>
            <person name="Varghese N."/>
            <person name="Submissions S."/>
        </authorList>
    </citation>
    <scope>NUCLEOTIDE SEQUENCE [LARGE SCALE GENOMIC DNA]</scope>
    <source>
        <strain evidence="8">ATCC 700103</strain>
    </source>
</reference>
<dbReference type="Pfam" id="PF02837">
    <property type="entry name" value="Glyco_hydro_2_N"/>
    <property type="match status" value="1"/>
</dbReference>
<sequence>MESKIPRPEHPRPQFKRETWQNLNGEWNFAFDGQNEGEKNRWFKAEEFETKIMVPFTFETKASGIADRSEHNYIWYQRKFRVNVESNKNVILNFGAVDYLTKVWINGYFVGSHSGGYDSFAFDISNFVDYQAENNIVIKVEDSRSKTQPRGKQTYKEENFLCWYTRTTGIWQTVWLEYVEQDLYLENIKITPDLDQREVELEYNFKASNFAGDYELITEIKFEGELIQKLAFNVDRRDYKFKISLDDKNSQIKLWSPSRPDLYDLEIKLLKDEKILDQVSSYFGMRKISIEDDKIFLNNQPLYQKLILDQGYWPDTLLTPPSDQAIKRDIELTKKMGFNGARKHQKIEDDRFYYWADKLGLLVWAEIGSTYKYNDQAVENFSSQWLRVVKELYNHPSIITWVPFNESWGIEAVKTSRKQQSFTESIYYLTKSIDNQRPVIANDGWEHTVSDIITFHDYVESKDELKETYLKNWEKLLQNKEIFNDQLYIEGGKFIMADNYQYRGQPLIFSEFGGIAFQDEEGWGYGEQVQSQSELIERMKKIMEIIRAADYFEGYCYTQLTDVEQEKNGLLDENRVPKIPVEEIVEFNQMTVE</sequence>
<evidence type="ECO:0000259" key="5">
    <source>
        <dbReference type="Pfam" id="PF02836"/>
    </source>
</evidence>
<proteinExistence type="inferred from homology"/>
<dbReference type="InterPro" id="IPR008979">
    <property type="entry name" value="Galactose-bd-like_sf"/>
</dbReference>
<dbReference type="InterPro" id="IPR006102">
    <property type="entry name" value="Ig-like_GH2"/>
</dbReference>
<keyword evidence="8" id="KW-1185">Reference proteome</keyword>
<accession>A0A1N6VHZ1</accession>
<dbReference type="Gene3D" id="3.20.20.80">
    <property type="entry name" value="Glycosidases"/>
    <property type="match status" value="1"/>
</dbReference>
<dbReference type="RefSeq" id="WP_076544638.1">
    <property type="nucleotide sequence ID" value="NZ_FTNC01000008.1"/>
</dbReference>
<dbReference type="InterPro" id="IPR036156">
    <property type="entry name" value="Beta-gal/glucu_dom_sf"/>
</dbReference>
<evidence type="ECO:0000256" key="3">
    <source>
        <dbReference type="ARBA" id="ARBA00023295"/>
    </source>
</evidence>
<feature type="domain" description="Glycosyl hydrolases family 2 sugar binding" evidence="6">
    <location>
        <begin position="21"/>
        <end position="145"/>
    </location>
</feature>
<evidence type="ECO:0000313" key="7">
    <source>
        <dbReference type="EMBL" id="SIQ77503.1"/>
    </source>
</evidence>
<evidence type="ECO:0000259" key="6">
    <source>
        <dbReference type="Pfam" id="PF02837"/>
    </source>
</evidence>
<dbReference type="Gene3D" id="2.60.40.10">
    <property type="entry name" value="Immunoglobulins"/>
    <property type="match status" value="1"/>
</dbReference>
<protein>
    <submittedName>
        <fullName evidence="7">Glycosyl hydrolases family 2, TIM barrel domain</fullName>
    </submittedName>
</protein>
<evidence type="ECO:0000313" key="8">
    <source>
        <dbReference type="Proteomes" id="UP000185669"/>
    </source>
</evidence>
<dbReference type="PANTHER" id="PTHR42732">
    <property type="entry name" value="BETA-GALACTOSIDASE"/>
    <property type="match status" value="1"/>
</dbReference>
<dbReference type="GO" id="GO:0005975">
    <property type="term" value="P:carbohydrate metabolic process"/>
    <property type="evidence" value="ECO:0007669"/>
    <property type="project" value="InterPro"/>
</dbReference>
<dbReference type="SUPFAM" id="SSF49303">
    <property type="entry name" value="beta-Galactosidase/glucuronidase domain"/>
    <property type="match status" value="1"/>
</dbReference>
<name>A0A1N6VHZ1_9FIRM</name>
<dbReference type="Pfam" id="PF00703">
    <property type="entry name" value="Glyco_hydro_2"/>
    <property type="match status" value="1"/>
</dbReference>
<feature type="domain" description="Glycoside hydrolase family 2 catalytic" evidence="5">
    <location>
        <begin position="290"/>
        <end position="513"/>
    </location>
</feature>
<keyword evidence="2 7" id="KW-0378">Hydrolase</keyword>
<dbReference type="InterPro" id="IPR051913">
    <property type="entry name" value="GH2_Domain-Containing"/>
</dbReference>
<dbReference type="Gene3D" id="2.60.120.260">
    <property type="entry name" value="Galactose-binding domain-like"/>
    <property type="match status" value="1"/>
</dbReference>
<dbReference type="OrthoDB" id="9762066at2"/>
<dbReference type="InterPro" id="IPR017853">
    <property type="entry name" value="GH"/>
</dbReference>
<dbReference type="EMBL" id="FTNC01000008">
    <property type="protein sequence ID" value="SIQ77503.1"/>
    <property type="molecule type" value="Genomic_DNA"/>
</dbReference>
<dbReference type="GO" id="GO:0004553">
    <property type="term" value="F:hydrolase activity, hydrolyzing O-glycosyl compounds"/>
    <property type="evidence" value="ECO:0007669"/>
    <property type="project" value="InterPro"/>
</dbReference>
<dbReference type="STRING" id="56779.SAMN05421834_10819"/>
<feature type="domain" description="Glycoside hydrolase family 2 immunoglobulin-like beta-sandwich" evidence="4">
    <location>
        <begin position="184"/>
        <end position="286"/>
    </location>
</feature>
<dbReference type="SUPFAM" id="SSF49785">
    <property type="entry name" value="Galactose-binding domain-like"/>
    <property type="match status" value="1"/>
</dbReference>
<dbReference type="SUPFAM" id="SSF51445">
    <property type="entry name" value="(Trans)glycosidases"/>
    <property type="match status" value="1"/>
</dbReference>
<dbReference type="Proteomes" id="UP000185669">
    <property type="component" value="Unassembled WGS sequence"/>
</dbReference>